<dbReference type="EMBL" id="SMDR01000003">
    <property type="protein sequence ID" value="TNJ33209.1"/>
    <property type="molecule type" value="Genomic_DNA"/>
</dbReference>
<evidence type="ECO:0008006" key="4">
    <source>
        <dbReference type="Google" id="ProtNLM"/>
    </source>
</evidence>
<evidence type="ECO:0000313" key="2">
    <source>
        <dbReference type="EMBL" id="TNJ33209.1"/>
    </source>
</evidence>
<dbReference type="Proteomes" id="UP000305760">
    <property type="component" value="Unassembled WGS sequence"/>
</dbReference>
<keyword evidence="1" id="KW-0472">Membrane</keyword>
<protein>
    <recommendedName>
        <fullName evidence="4">DUF5056 domain-containing protein</fullName>
    </recommendedName>
</protein>
<feature type="transmembrane region" description="Helical" evidence="1">
    <location>
        <begin position="44"/>
        <end position="63"/>
    </location>
</feature>
<feature type="transmembrane region" description="Helical" evidence="1">
    <location>
        <begin position="83"/>
        <end position="104"/>
    </location>
</feature>
<evidence type="ECO:0000313" key="3">
    <source>
        <dbReference type="Proteomes" id="UP000305760"/>
    </source>
</evidence>
<keyword evidence="3" id="KW-1185">Reference proteome</keyword>
<sequence length="107" mass="11507">MTDLDDTTDPKLDALLRRRFPGAVADDGFSTRVMRALPPRRQPLPWLLPVAAVVGTLLAWLALMPSPVWQQAAQEWLQGNLGAATAGIGLLMLAVTLASCAWSLDEG</sequence>
<keyword evidence="1" id="KW-0812">Transmembrane</keyword>
<comment type="caution">
    <text evidence="2">The sequence shown here is derived from an EMBL/GenBank/DDBJ whole genome shotgun (WGS) entry which is preliminary data.</text>
</comment>
<dbReference type="AlphaFoldDB" id="A0A5C4RQJ4"/>
<evidence type="ECO:0000256" key="1">
    <source>
        <dbReference type="SAM" id="Phobius"/>
    </source>
</evidence>
<accession>A0A5C4RQJ4</accession>
<gene>
    <name evidence="2" type="ORF">E1B00_12990</name>
</gene>
<dbReference type="RefSeq" id="WP_139449452.1">
    <property type="nucleotide sequence ID" value="NZ_SMDR01000003.1"/>
</dbReference>
<name>A0A5C4RQJ4_9GAMM</name>
<reference evidence="2 3" key="1">
    <citation type="submission" date="2019-03" db="EMBL/GenBank/DDBJ databases">
        <title>Arenimonas daejeonensis sp. nov., isolated from compost.</title>
        <authorList>
            <person name="Jeon C.O."/>
        </authorList>
    </citation>
    <scope>NUCLEOTIDE SEQUENCE [LARGE SCALE GENOMIC DNA]</scope>
    <source>
        <strain evidence="2 3">R29</strain>
    </source>
</reference>
<proteinExistence type="predicted"/>
<organism evidence="2 3">
    <name type="scientific">Arenimonas terrae</name>
    <dbReference type="NCBI Taxonomy" id="2546226"/>
    <lineage>
        <taxon>Bacteria</taxon>
        <taxon>Pseudomonadati</taxon>
        <taxon>Pseudomonadota</taxon>
        <taxon>Gammaproteobacteria</taxon>
        <taxon>Lysobacterales</taxon>
        <taxon>Lysobacteraceae</taxon>
        <taxon>Arenimonas</taxon>
    </lineage>
</organism>
<keyword evidence="1" id="KW-1133">Transmembrane helix</keyword>
<dbReference type="OrthoDB" id="5957826at2"/>